<sequence length="382" mass="39815">MNRIMASSLFMPGPRQPCIATLLLVAALCTPLSANAGEGHDHGDAPPAAQDNGPKRQPDGSVFLPKPAQRQLGVRTLVVAEGQHPKGFELAGTVVMDPNAGGKVQAALAGRLEAGPKGLPGVGQTVRKGEVLAYVVPTAGAIERSNQVAQQAELRAARALAELRVARLKDLQDTVPRKDIEAAESELHSLTQRLGAVGAGLSTRDALVAPVSGVIASAHAVAGQVVDARELVFEVVDPTRLRVEALAYDTAQAHSVAGATLALGGQRVPLRLMGAARSLRDQALPITFSGNAAVLGTLALGQPVRVFVQSEDKVEGVQVPLASLLRNRANQTIVWVKESPERFVPRTVTFVPLDGTSVAVTSGLKAGDRVATQGATLINQVR</sequence>
<dbReference type="STRING" id="180197.SAMN02982919_01340"/>
<dbReference type="Gene3D" id="2.40.50.100">
    <property type="match status" value="1"/>
</dbReference>
<keyword evidence="1" id="KW-0813">Transport</keyword>
<feature type="chain" id="PRO_5011766577" evidence="4">
    <location>
        <begin position="37"/>
        <end position="382"/>
    </location>
</feature>
<feature type="region of interest" description="Disordered" evidence="3">
    <location>
        <begin position="38"/>
        <end position="66"/>
    </location>
</feature>
<keyword evidence="2" id="KW-0175">Coiled coil</keyword>
<dbReference type="GO" id="GO:0060003">
    <property type="term" value="P:copper ion export"/>
    <property type="evidence" value="ECO:0007669"/>
    <property type="project" value="TreeGrafter"/>
</dbReference>
<feature type="coiled-coil region" evidence="2">
    <location>
        <begin position="142"/>
        <end position="169"/>
    </location>
</feature>
<dbReference type="InterPro" id="IPR051909">
    <property type="entry name" value="MFP_Cation_Efflux"/>
</dbReference>
<dbReference type="Proteomes" id="UP000199766">
    <property type="component" value="Unassembled WGS sequence"/>
</dbReference>
<organism evidence="6 7">
    <name type="scientific">Giesbergeria anulus</name>
    <dbReference type="NCBI Taxonomy" id="180197"/>
    <lineage>
        <taxon>Bacteria</taxon>
        <taxon>Pseudomonadati</taxon>
        <taxon>Pseudomonadota</taxon>
        <taxon>Betaproteobacteria</taxon>
        <taxon>Burkholderiales</taxon>
        <taxon>Comamonadaceae</taxon>
        <taxon>Giesbergeria</taxon>
    </lineage>
</organism>
<evidence type="ECO:0000256" key="1">
    <source>
        <dbReference type="ARBA" id="ARBA00022448"/>
    </source>
</evidence>
<gene>
    <name evidence="6" type="ORF">SAMN02982919_01340</name>
</gene>
<dbReference type="Pfam" id="PF25967">
    <property type="entry name" value="RND-MFP_C"/>
    <property type="match status" value="1"/>
</dbReference>
<proteinExistence type="predicted"/>
<dbReference type="EMBL" id="FOGD01000002">
    <property type="protein sequence ID" value="SEQ83378.1"/>
    <property type="molecule type" value="Genomic_DNA"/>
</dbReference>
<evidence type="ECO:0000256" key="4">
    <source>
        <dbReference type="SAM" id="SignalP"/>
    </source>
</evidence>
<dbReference type="InterPro" id="IPR058627">
    <property type="entry name" value="MdtA-like_C"/>
</dbReference>
<dbReference type="GO" id="GO:0015679">
    <property type="term" value="P:plasma membrane copper ion transport"/>
    <property type="evidence" value="ECO:0007669"/>
    <property type="project" value="TreeGrafter"/>
</dbReference>
<evidence type="ECO:0000313" key="7">
    <source>
        <dbReference type="Proteomes" id="UP000199766"/>
    </source>
</evidence>
<name>A0A1H9J9B0_9BURK</name>
<protein>
    <submittedName>
        <fullName evidence="6">Multidrug efflux pump subunit AcrA (Membrane-fusion protein)</fullName>
    </submittedName>
</protein>
<accession>A0A1H9J9B0</accession>
<evidence type="ECO:0000256" key="2">
    <source>
        <dbReference type="SAM" id="Coils"/>
    </source>
</evidence>
<dbReference type="Gene3D" id="2.40.30.170">
    <property type="match status" value="1"/>
</dbReference>
<dbReference type="PANTHER" id="PTHR30097">
    <property type="entry name" value="CATION EFFLUX SYSTEM PROTEIN CUSB"/>
    <property type="match status" value="1"/>
</dbReference>
<feature type="domain" description="Multidrug resistance protein MdtA-like C-terminal permuted SH3" evidence="5">
    <location>
        <begin position="317"/>
        <end position="375"/>
    </location>
</feature>
<dbReference type="Gene3D" id="2.40.420.20">
    <property type="match status" value="1"/>
</dbReference>
<keyword evidence="7" id="KW-1185">Reference proteome</keyword>
<evidence type="ECO:0000313" key="6">
    <source>
        <dbReference type="EMBL" id="SEQ83378.1"/>
    </source>
</evidence>
<dbReference type="SUPFAM" id="SSF111369">
    <property type="entry name" value="HlyD-like secretion proteins"/>
    <property type="match status" value="1"/>
</dbReference>
<keyword evidence="4" id="KW-0732">Signal</keyword>
<feature type="signal peptide" evidence="4">
    <location>
        <begin position="1"/>
        <end position="36"/>
    </location>
</feature>
<dbReference type="GO" id="GO:0030313">
    <property type="term" value="C:cell envelope"/>
    <property type="evidence" value="ECO:0007669"/>
    <property type="project" value="TreeGrafter"/>
</dbReference>
<reference evidence="6 7" key="1">
    <citation type="submission" date="2016-10" db="EMBL/GenBank/DDBJ databases">
        <authorList>
            <person name="de Groot N.N."/>
        </authorList>
    </citation>
    <scope>NUCLEOTIDE SEQUENCE [LARGE SCALE GENOMIC DNA]</scope>
    <source>
        <strain evidence="6 7">ATCC 35958</strain>
    </source>
</reference>
<dbReference type="Gene3D" id="1.10.287.470">
    <property type="entry name" value="Helix hairpin bin"/>
    <property type="match status" value="1"/>
</dbReference>
<dbReference type="AlphaFoldDB" id="A0A1H9J9B0"/>
<evidence type="ECO:0000256" key="3">
    <source>
        <dbReference type="SAM" id="MobiDB-lite"/>
    </source>
</evidence>
<dbReference type="PANTHER" id="PTHR30097:SF4">
    <property type="entry name" value="SLR6042 PROTEIN"/>
    <property type="match status" value="1"/>
</dbReference>
<evidence type="ECO:0000259" key="5">
    <source>
        <dbReference type="Pfam" id="PF25967"/>
    </source>
</evidence>